<dbReference type="InterPro" id="IPR005184">
    <property type="entry name" value="DUF306_Meta_HslJ"/>
</dbReference>
<evidence type="ECO:0000256" key="1">
    <source>
        <dbReference type="SAM" id="SignalP"/>
    </source>
</evidence>
<gene>
    <name evidence="3" type="ORF">CCY01nite_45700</name>
</gene>
<dbReference type="AlphaFoldDB" id="A0A512RRJ5"/>
<feature type="domain" description="DUF306" evidence="2">
    <location>
        <begin position="33"/>
        <end position="139"/>
    </location>
</feature>
<evidence type="ECO:0000259" key="2">
    <source>
        <dbReference type="Pfam" id="PF03724"/>
    </source>
</evidence>
<dbReference type="OrthoDB" id="5348860at2"/>
<reference evidence="3 4" key="1">
    <citation type="submission" date="2019-07" db="EMBL/GenBank/DDBJ databases">
        <title>Whole genome shotgun sequence of Chitinophaga cymbidii NBRC 109752.</title>
        <authorList>
            <person name="Hosoyama A."/>
            <person name="Uohara A."/>
            <person name="Ohji S."/>
            <person name="Ichikawa N."/>
        </authorList>
    </citation>
    <scope>NUCLEOTIDE SEQUENCE [LARGE SCALE GENOMIC DNA]</scope>
    <source>
        <strain evidence="3 4">NBRC 109752</strain>
    </source>
</reference>
<evidence type="ECO:0000313" key="3">
    <source>
        <dbReference type="EMBL" id="GEP98310.1"/>
    </source>
</evidence>
<dbReference type="Pfam" id="PF03724">
    <property type="entry name" value="META"/>
    <property type="match status" value="1"/>
</dbReference>
<dbReference type="Gene3D" id="2.40.128.270">
    <property type="match status" value="1"/>
</dbReference>
<dbReference type="PANTHER" id="PTHR35535:SF1">
    <property type="entry name" value="HEAT SHOCK PROTEIN HSLJ"/>
    <property type="match status" value="1"/>
</dbReference>
<dbReference type="PANTHER" id="PTHR35535">
    <property type="entry name" value="HEAT SHOCK PROTEIN HSLJ"/>
    <property type="match status" value="1"/>
</dbReference>
<evidence type="ECO:0000313" key="4">
    <source>
        <dbReference type="Proteomes" id="UP000321436"/>
    </source>
</evidence>
<dbReference type="InterPro" id="IPR038670">
    <property type="entry name" value="HslJ-like_sf"/>
</dbReference>
<keyword evidence="4" id="KW-1185">Reference proteome</keyword>
<feature type="chain" id="PRO_5022103348" description="DUF306 domain-containing protein" evidence="1">
    <location>
        <begin position="29"/>
        <end position="142"/>
    </location>
</feature>
<comment type="caution">
    <text evidence="3">The sequence shown here is derived from an EMBL/GenBank/DDBJ whole genome shotgun (WGS) entry which is preliminary data.</text>
</comment>
<organism evidence="3 4">
    <name type="scientific">Chitinophaga cymbidii</name>
    <dbReference type="NCBI Taxonomy" id="1096750"/>
    <lineage>
        <taxon>Bacteria</taxon>
        <taxon>Pseudomonadati</taxon>
        <taxon>Bacteroidota</taxon>
        <taxon>Chitinophagia</taxon>
        <taxon>Chitinophagales</taxon>
        <taxon>Chitinophagaceae</taxon>
        <taxon>Chitinophaga</taxon>
    </lineage>
</organism>
<dbReference type="RefSeq" id="WP_146866760.1">
    <property type="nucleotide sequence ID" value="NZ_BKAU01000006.1"/>
</dbReference>
<name>A0A512RRJ5_9BACT</name>
<dbReference type="Proteomes" id="UP000321436">
    <property type="component" value="Unassembled WGS sequence"/>
</dbReference>
<dbReference type="PROSITE" id="PS51257">
    <property type="entry name" value="PROKAR_LIPOPROTEIN"/>
    <property type="match status" value="1"/>
</dbReference>
<proteinExistence type="predicted"/>
<sequence>MKKSIPAFMALIAGMLFIGCASSQKSSANNDADLFKTWRLIELDGQAVDTTKLNRPAQLTFEAADQRVFGSAGCNSMTGKYTLEAPNKLTFSPMAATKMACPDMSLESKFHEIIAKVNTWSVTEGFLVLSQDNTPLAKFVAK</sequence>
<dbReference type="EMBL" id="BKAU01000006">
    <property type="protein sequence ID" value="GEP98310.1"/>
    <property type="molecule type" value="Genomic_DNA"/>
</dbReference>
<dbReference type="InterPro" id="IPR053147">
    <property type="entry name" value="Hsp_HslJ-like"/>
</dbReference>
<feature type="signal peptide" evidence="1">
    <location>
        <begin position="1"/>
        <end position="28"/>
    </location>
</feature>
<keyword evidence="1" id="KW-0732">Signal</keyword>
<protein>
    <recommendedName>
        <fullName evidence="2">DUF306 domain-containing protein</fullName>
    </recommendedName>
</protein>
<accession>A0A512RRJ5</accession>